<evidence type="ECO:0000313" key="6">
    <source>
        <dbReference type="Proteomes" id="UP001203852"/>
    </source>
</evidence>
<feature type="domain" description="FAD/NAD(P)-binding" evidence="4">
    <location>
        <begin position="6"/>
        <end position="314"/>
    </location>
</feature>
<evidence type="ECO:0000256" key="2">
    <source>
        <dbReference type="ARBA" id="ARBA00022630"/>
    </source>
</evidence>
<dbReference type="PANTHER" id="PTHR48105">
    <property type="entry name" value="THIOREDOXIN REDUCTASE 1-RELATED-RELATED"/>
    <property type="match status" value="1"/>
</dbReference>
<dbReference type="InterPro" id="IPR050097">
    <property type="entry name" value="Ferredoxin-NADP_redctase_2"/>
</dbReference>
<dbReference type="EMBL" id="MU404350">
    <property type="protein sequence ID" value="KAI1617394.1"/>
    <property type="molecule type" value="Genomic_DNA"/>
</dbReference>
<sequence>MASTIYDALIVGAGPAGLSAALGLSRVHRSKVVFTKPLDAGFRNEGAEEMHNVLSRDCTPPADFRQISKDQIMKYSTTEFVAAEITFLKKIEPNDKDQIALPSHFEALDRDGRKWHGRKIVLATGSVEVLPTNIPGYKENWPQNIFQCLFCDGHERSHLPFGMIGFSPMHAHAAQMANLLVTKTSGPPTIFSNGPIPETESMLKALESVKALGCKVETGKIDRLVPAESPEVGVTVHLEDGKSMHLGFLTDKPPTVLASRDLIDQLGLEVESHSLMGEHIKDLELGGTTKVSGVFVVGDAGTPMKAVANAISSGANAAANLTQQLVMEDLQKLLTSRPN</sequence>
<dbReference type="InterPro" id="IPR023753">
    <property type="entry name" value="FAD/NAD-binding_dom"/>
</dbReference>
<keyword evidence="3" id="KW-0560">Oxidoreductase</keyword>
<organism evidence="5 6">
    <name type="scientific">Exophiala viscosa</name>
    <dbReference type="NCBI Taxonomy" id="2486360"/>
    <lineage>
        <taxon>Eukaryota</taxon>
        <taxon>Fungi</taxon>
        <taxon>Dikarya</taxon>
        <taxon>Ascomycota</taxon>
        <taxon>Pezizomycotina</taxon>
        <taxon>Eurotiomycetes</taxon>
        <taxon>Chaetothyriomycetidae</taxon>
        <taxon>Chaetothyriales</taxon>
        <taxon>Herpotrichiellaceae</taxon>
        <taxon>Exophiala</taxon>
    </lineage>
</organism>
<dbReference type="GO" id="GO:0016491">
    <property type="term" value="F:oxidoreductase activity"/>
    <property type="evidence" value="ECO:0007669"/>
    <property type="project" value="UniProtKB-KW"/>
</dbReference>
<dbReference type="Pfam" id="PF07992">
    <property type="entry name" value="Pyr_redox_2"/>
    <property type="match status" value="1"/>
</dbReference>
<name>A0AAN6IJD4_9EURO</name>
<dbReference type="PRINTS" id="PR00469">
    <property type="entry name" value="PNDRDTASEII"/>
</dbReference>
<proteinExistence type="inferred from homology"/>
<dbReference type="AlphaFoldDB" id="A0AAN6IJD4"/>
<evidence type="ECO:0000259" key="4">
    <source>
        <dbReference type="Pfam" id="PF07992"/>
    </source>
</evidence>
<comment type="similarity">
    <text evidence="1">Belongs to the class-II pyridine nucleotide-disulfide oxidoreductase family.</text>
</comment>
<evidence type="ECO:0000256" key="3">
    <source>
        <dbReference type="ARBA" id="ARBA00023002"/>
    </source>
</evidence>
<keyword evidence="2" id="KW-0285">Flavoprotein</keyword>
<dbReference type="Proteomes" id="UP001203852">
    <property type="component" value="Unassembled WGS sequence"/>
</dbReference>
<reference evidence="5" key="1">
    <citation type="journal article" date="2022" name="bioRxiv">
        <title>Deciphering the potential niche of two novel black yeast fungi from a biological soil crust based on their genomes, phenotypes, and melanin regulation.</title>
        <authorList>
            <consortium name="DOE Joint Genome Institute"/>
            <person name="Carr E.C."/>
            <person name="Barton Q."/>
            <person name="Grambo S."/>
            <person name="Sullivan M."/>
            <person name="Renfro C.M."/>
            <person name="Kuo A."/>
            <person name="Pangilinan J."/>
            <person name="Lipzen A."/>
            <person name="Keymanesh K."/>
            <person name="Savage E."/>
            <person name="Barry K."/>
            <person name="Grigoriev I.V."/>
            <person name="Riekhof W.R."/>
            <person name="Harris S.S."/>
        </authorList>
    </citation>
    <scope>NUCLEOTIDE SEQUENCE</scope>
    <source>
        <strain evidence="5">JF 03-4F</strain>
    </source>
</reference>
<protein>
    <submittedName>
        <fullName evidence="5">Thioredoxin reductase glit</fullName>
    </submittedName>
</protein>
<comment type="caution">
    <text evidence="5">The sequence shown here is derived from an EMBL/GenBank/DDBJ whole genome shotgun (WGS) entry which is preliminary data.</text>
</comment>
<dbReference type="SUPFAM" id="SSF51905">
    <property type="entry name" value="FAD/NAD(P)-binding domain"/>
    <property type="match status" value="1"/>
</dbReference>
<gene>
    <name evidence="5" type="ORF">EDD36DRAFT_459088</name>
</gene>
<evidence type="ECO:0000256" key="1">
    <source>
        <dbReference type="ARBA" id="ARBA00009333"/>
    </source>
</evidence>
<dbReference type="Gene3D" id="3.50.50.60">
    <property type="entry name" value="FAD/NAD(P)-binding domain"/>
    <property type="match status" value="2"/>
</dbReference>
<keyword evidence="6" id="KW-1185">Reference proteome</keyword>
<evidence type="ECO:0000313" key="5">
    <source>
        <dbReference type="EMBL" id="KAI1617394.1"/>
    </source>
</evidence>
<accession>A0AAN6IJD4</accession>
<dbReference type="PRINTS" id="PR00368">
    <property type="entry name" value="FADPNR"/>
</dbReference>
<dbReference type="InterPro" id="IPR036188">
    <property type="entry name" value="FAD/NAD-bd_sf"/>
</dbReference>
<dbReference type="GO" id="GO:0097237">
    <property type="term" value="P:cellular response to toxic substance"/>
    <property type="evidence" value="ECO:0007669"/>
    <property type="project" value="UniProtKB-ARBA"/>
</dbReference>